<proteinExistence type="predicted"/>
<dbReference type="RefSeq" id="XP_001732378.1">
    <property type="nucleotide sequence ID" value="XM_001732326.1"/>
</dbReference>
<dbReference type="GeneID" id="5856684"/>
<protein>
    <recommendedName>
        <fullName evidence="1">SET domain-containing protein</fullName>
    </recommendedName>
</protein>
<evidence type="ECO:0000313" key="3">
    <source>
        <dbReference type="Proteomes" id="UP000008837"/>
    </source>
</evidence>
<keyword evidence="3" id="KW-1185">Reference proteome</keyword>
<organism evidence="2 3">
    <name type="scientific">Malassezia globosa (strain ATCC MYA-4612 / CBS 7966)</name>
    <name type="common">Dandruff-associated fungus</name>
    <dbReference type="NCBI Taxonomy" id="425265"/>
    <lineage>
        <taxon>Eukaryota</taxon>
        <taxon>Fungi</taxon>
        <taxon>Dikarya</taxon>
        <taxon>Basidiomycota</taxon>
        <taxon>Ustilaginomycotina</taxon>
        <taxon>Malasseziomycetes</taxon>
        <taxon>Malasseziales</taxon>
        <taxon>Malasseziaceae</taxon>
        <taxon>Malassezia</taxon>
    </lineage>
</organism>
<dbReference type="InParanoid" id="A8PRY1"/>
<dbReference type="InterPro" id="IPR001214">
    <property type="entry name" value="SET_dom"/>
</dbReference>
<dbReference type="Proteomes" id="UP000008837">
    <property type="component" value="Unassembled WGS sequence"/>
</dbReference>
<dbReference type="KEGG" id="mgl:MGL_0153"/>
<dbReference type="OrthoDB" id="5945798at2759"/>
<dbReference type="PROSITE" id="PS50280">
    <property type="entry name" value="SET"/>
    <property type="match status" value="1"/>
</dbReference>
<comment type="caution">
    <text evidence="2">The sequence shown here is derived from an EMBL/GenBank/DDBJ whole genome shotgun (WGS) entry which is preliminary data.</text>
</comment>
<dbReference type="Gene3D" id="2.170.270.10">
    <property type="entry name" value="SET domain"/>
    <property type="match status" value="1"/>
</dbReference>
<dbReference type="SUPFAM" id="SSF82199">
    <property type="entry name" value="SET domain"/>
    <property type="match status" value="1"/>
</dbReference>
<evidence type="ECO:0000259" key="1">
    <source>
        <dbReference type="PROSITE" id="PS50280"/>
    </source>
</evidence>
<sequence>MEELLRSLRNLELAEPHGEQIVALVDPDPRVEKQLAQQLAVPARIELHEDDASALMDAALMSGATEAMLDNYNAALKKESDMLQKEFENRKKPSRVKPVPLKALLAAQEAAIRRRHAEREAGSTHDGHVYVPRQIMDTEHTYASEKPVSALSRMDMDELMAPKRYEHKYLLVQVASRLALYASCCFVGVTPQGGAIPVSIAHFTPNLHLYGDELDALLPIGSVLLIREPYVSQHYMGVGGPVTGGKGMVGVRVDTPADVHVLDARDPILQGVEWKHKVPVMEEHAVSNVVWRQEGPLTRAWQLHIEPIDMSRESVHATVRTLLQQERPGAAWREICAAELFGIWSAARKTRRRENSRCPALVHDTLLKAEVLFSLQLYDRVCECLDKCAGMSLSESEQAAVTDRRSAAQLALEVGRKGPSDTQLYDMFLRTLQDPTPRYDYAEYVGPVCVADIPGAGRGLVLTRDVEEGELLLFCRAMGSSYAKDAACLGMPLLRCNPDTGVTSTTTQVLAATRCMHAMMDRPELALPFLGLTAGPDTPYSHYVLEPYPLQTRAMYEVKDALHMVSPLSSATPLCVSSHYVNNVLRFNAFGPAAVPAAEAGNDPMSRSTMPHPLPAILNHACLPNVSSVFFGDFVTTRALHPLPKGTQIMHQYVQGEVPYDARQAQLAKHGFVCTCGLCELDAADGAERRKRRDEILARDWPPLQDRSRALLKGDTHGHAAAAEAHKDMAESLISVADALAQTYAPTRGKLQPDMVDVWHRAAMHVRVYDRQQAMDLAHLSLAATGAVPCADGPHQRISHLPQLHLDGAVRSMLMLAGLHWDTDAPDSRQQALGWLESAVHSHTCMIGGGRALFLQRWGGDRAEGEYEKPLHAWLSTNAS</sequence>
<dbReference type="InterPro" id="IPR053209">
    <property type="entry name" value="Gramillin-biosynth_MTr"/>
</dbReference>
<dbReference type="AlphaFoldDB" id="A8PRY1"/>
<accession>A8PRY1</accession>
<reference evidence="2 3" key="1">
    <citation type="journal article" date="2007" name="Proc. Natl. Acad. Sci. U.S.A.">
        <title>Dandruff-associated Malassezia genomes reveal convergent and divergent virulence traits shared with plant and human fungal pathogens.</title>
        <authorList>
            <person name="Xu J."/>
            <person name="Saunders C.W."/>
            <person name="Hu P."/>
            <person name="Grant R.A."/>
            <person name="Boekhout T."/>
            <person name="Kuramae E.E."/>
            <person name="Kronstad J.W."/>
            <person name="Deangelis Y.M."/>
            <person name="Reeder N.L."/>
            <person name="Johnstone K.R."/>
            <person name="Leland M."/>
            <person name="Fieno A.M."/>
            <person name="Begley W.M."/>
            <person name="Sun Y."/>
            <person name="Lacey M.P."/>
            <person name="Chaudhary T."/>
            <person name="Keough T."/>
            <person name="Chu L."/>
            <person name="Sears R."/>
            <person name="Yuan B."/>
            <person name="Dawson T.L.Jr."/>
        </authorList>
    </citation>
    <scope>NUCLEOTIDE SEQUENCE [LARGE SCALE GENOMIC DNA]</scope>
    <source>
        <strain evidence="3">ATCC MYA-4612 / CBS 7966</strain>
    </source>
</reference>
<evidence type="ECO:0000313" key="2">
    <source>
        <dbReference type="EMBL" id="EDP45164.1"/>
    </source>
</evidence>
<dbReference type="PANTHER" id="PTHR47643">
    <property type="entry name" value="TPR DOMAIN PROTEIN (AFU_ORTHOLOGUE AFUA_5G12710)"/>
    <property type="match status" value="1"/>
</dbReference>
<dbReference type="PANTHER" id="PTHR47643:SF2">
    <property type="entry name" value="TPR DOMAIN PROTEIN (AFU_ORTHOLOGUE AFUA_5G12710)"/>
    <property type="match status" value="1"/>
</dbReference>
<gene>
    <name evidence="2" type="ORF">MGL_0153</name>
</gene>
<dbReference type="VEuPathDB" id="FungiDB:MGL_0153"/>
<feature type="domain" description="SET" evidence="1">
    <location>
        <begin position="446"/>
        <end position="654"/>
    </location>
</feature>
<dbReference type="STRING" id="425265.A8PRY1"/>
<dbReference type="EMBL" id="AAYY01000001">
    <property type="protein sequence ID" value="EDP45164.1"/>
    <property type="molecule type" value="Genomic_DNA"/>
</dbReference>
<dbReference type="OMA" id="YVGCTFI"/>
<dbReference type="InterPro" id="IPR046341">
    <property type="entry name" value="SET_dom_sf"/>
</dbReference>
<name>A8PRY1_MALGO</name>